<dbReference type="InParanoid" id="G3IB11"/>
<organism evidence="2 3">
    <name type="scientific">Cricetulus griseus</name>
    <name type="common">Chinese hamster</name>
    <name type="synonym">Cricetulus barabensis griseus</name>
    <dbReference type="NCBI Taxonomy" id="10029"/>
    <lineage>
        <taxon>Eukaryota</taxon>
        <taxon>Metazoa</taxon>
        <taxon>Chordata</taxon>
        <taxon>Craniata</taxon>
        <taxon>Vertebrata</taxon>
        <taxon>Euteleostomi</taxon>
        <taxon>Mammalia</taxon>
        <taxon>Eutheria</taxon>
        <taxon>Euarchontoglires</taxon>
        <taxon>Glires</taxon>
        <taxon>Rodentia</taxon>
        <taxon>Myomorpha</taxon>
        <taxon>Muroidea</taxon>
        <taxon>Cricetidae</taxon>
        <taxon>Cricetinae</taxon>
        <taxon>Cricetulus</taxon>
    </lineage>
</organism>
<name>G3IB11_CRIGR</name>
<reference evidence="3" key="1">
    <citation type="journal article" date="2011" name="Nat. Biotechnol.">
        <title>The genomic sequence of the Chinese hamster ovary (CHO)-K1 cell line.</title>
        <authorList>
            <person name="Xu X."/>
            <person name="Nagarajan H."/>
            <person name="Lewis N.E."/>
            <person name="Pan S."/>
            <person name="Cai Z."/>
            <person name="Liu X."/>
            <person name="Chen W."/>
            <person name="Xie M."/>
            <person name="Wang W."/>
            <person name="Hammond S."/>
            <person name="Andersen M.R."/>
            <person name="Neff N."/>
            <person name="Passarelli B."/>
            <person name="Koh W."/>
            <person name="Fan H.C."/>
            <person name="Wang J."/>
            <person name="Gui Y."/>
            <person name="Lee K.H."/>
            <person name="Betenbaugh M.J."/>
            <person name="Quake S.R."/>
            <person name="Famili I."/>
            <person name="Palsson B.O."/>
            <person name="Wang J."/>
        </authorList>
    </citation>
    <scope>NUCLEOTIDE SEQUENCE [LARGE SCALE GENOMIC DNA]</scope>
    <source>
        <strain evidence="3">CHO K1 cell line</strain>
    </source>
</reference>
<feature type="region of interest" description="Disordered" evidence="1">
    <location>
        <begin position="1"/>
        <end position="21"/>
    </location>
</feature>
<evidence type="ECO:0000313" key="3">
    <source>
        <dbReference type="Proteomes" id="UP000001075"/>
    </source>
</evidence>
<evidence type="ECO:0000256" key="1">
    <source>
        <dbReference type="SAM" id="MobiDB-lite"/>
    </source>
</evidence>
<dbReference type="Proteomes" id="UP000001075">
    <property type="component" value="Unassembled WGS sequence"/>
</dbReference>
<accession>G3IB11</accession>
<evidence type="ECO:0000313" key="2">
    <source>
        <dbReference type="EMBL" id="EGW06734.1"/>
    </source>
</evidence>
<feature type="compositionally biased region" description="Polar residues" evidence="1">
    <location>
        <begin position="76"/>
        <end position="85"/>
    </location>
</feature>
<sequence>MGSPAGPSAFKTEREPGTGATSVVACWPRWPAPEPARERYFRGILVSNPPLRLLASGIDESHPRSNGGAPSPSPLCHTQSGLAPG</sequence>
<protein>
    <submittedName>
        <fullName evidence="2">Uncharacterized protein</fullName>
    </submittedName>
</protein>
<dbReference type="EMBL" id="JH001780">
    <property type="protein sequence ID" value="EGW06734.1"/>
    <property type="molecule type" value="Genomic_DNA"/>
</dbReference>
<dbReference type="AlphaFoldDB" id="G3IB11"/>
<proteinExistence type="predicted"/>
<gene>
    <name evidence="2" type="ORF">I79_020798</name>
</gene>
<feature type="region of interest" description="Disordered" evidence="1">
    <location>
        <begin position="56"/>
        <end position="85"/>
    </location>
</feature>